<dbReference type="EMBL" id="JAJJPB010000006">
    <property type="protein sequence ID" value="MCC9294647.1"/>
    <property type="molecule type" value="Genomic_DNA"/>
</dbReference>
<comment type="caution">
    <text evidence="2">The sequence shown here is derived from an EMBL/GenBank/DDBJ whole genome shotgun (WGS) entry which is preliminary data.</text>
</comment>
<keyword evidence="1" id="KW-0472">Membrane</keyword>
<dbReference type="Proteomes" id="UP001165422">
    <property type="component" value="Unassembled WGS sequence"/>
</dbReference>
<accession>A0ABS8N4B8</accession>
<evidence type="ECO:0000313" key="3">
    <source>
        <dbReference type="Proteomes" id="UP001165422"/>
    </source>
</evidence>
<evidence type="ECO:0000313" key="2">
    <source>
        <dbReference type="EMBL" id="MCC9294647.1"/>
    </source>
</evidence>
<name>A0ABS8N4B8_9CLOT</name>
<keyword evidence="3" id="KW-1185">Reference proteome</keyword>
<sequence>MRKQARDKMTKAIVFFVVLIFIMGLLPMFFR</sequence>
<reference evidence="2" key="1">
    <citation type="submission" date="2021-11" db="EMBL/GenBank/DDBJ databases">
        <authorList>
            <person name="Qingchun L."/>
            <person name="Dong Z."/>
            <person name="Zongwei Q."/>
            <person name="Jia Z."/>
            <person name="Duotao L."/>
        </authorList>
    </citation>
    <scope>NUCLEOTIDE SEQUENCE</scope>
    <source>
        <strain evidence="2">WLY-B-L2</strain>
    </source>
</reference>
<proteinExistence type="predicted"/>
<keyword evidence="1" id="KW-0812">Transmembrane</keyword>
<feature type="transmembrane region" description="Helical" evidence="1">
    <location>
        <begin position="12"/>
        <end position="30"/>
    </location>
</feature>
<gene>
    <name evidence="2" type="ORF">LN736_07225</name>
</gene>
<organism evidence="2 3">
    <name type="scientific">Clostridium aromativorans</name>
    <dbReference type="NCBI Taxonomy" id="2836848"/>
    <lineage>
        <taxon>Bacteria</taxon>
        <taxon>Bacillati</taxon>
        <taxon>Bacillota</taxon>
        <taxon>Clostridia</taxon>
        <taxon>Eubacteriales</taxon>
        <taxon>Clostridiaceae</taxon>
        <taxon>Clostridium</taxon>
    </lineage>
</organism>
<dbReference type="RefSeq" id="WP_150355889.1">
    <property type="nucleotide sequence ID" value="NZ_JAJJPB010000006.1"/>
</dbReference>
<evidence type="ECO:0000256" key="1">
    <source>
        <dbReference type="SAM" id="Phobius"/>
    </source>
</evidence>
<protein>
    <submittedName>
        <fullName evidence="2">DUF4044 domain-containing protein</fullName>
    </submittedName>
</protein>
<keyword evidence="1" id="KW-1133">Transmembrane helix</keyword>